<dbReference type="OrthoDB" id="277191at2759"/>
<dbReference type="PANTHER" id="PTHR11851">
    <property type="entry name" value="METALLOPROTEASE"/>
    <property type="match status" value="1"/>
</dbReference>
<dbReference type="Proteomes" id="UP000440578">
    <property type="component" value="Unassembled WGS sequence"/>
</dbReference>
<dbReference type="PROSITE" id="PS00143">
    <property type="entry name" value="INSULINASE"/>
    <property type="match status" value="1"/>
</dbReference>
<comment type="subcellular location">
    <subcellularLocation>
        <location evidence="2">Mitochondrion inner membrane</location>
    </subcellularLocation>
    <subcellularLocation>
        <location evidence="3">Mitochondrion matrix</location>
    </subcellularLocation>
</comment>
<evidence type="ECO:0000256" key="7">
    <source>
        <dbReference type="ARBA" id="ARBA00022792"/>
    </source>
</evidence>
<feature type="signal peptide" evidence="14">
    <location>
        <begin position="1"/>
        <end position="17"/>
    </location>
</feature>
<evidence type="ECO:0000256" key="3">
    <source>
        <dbReference type="ARBA" id="ARBA00004305"/>
    </source>
</evidence>
<evidence type="ECO:0000313" key="17">
    <source>
        <dbReference type="EMBL" id="KAF0292380.1"/>
    </source>
</evidence>
<keyword evidence="9" id="KW-0496">Mitochondrion</keyword>
<evidence type="ECO:0000256" key="8">
    <source>
        <dbReference type="ARBA" id="ARBA00022946"/>
    </source>
</evidence>
<keyword evidence="8" id="KW-0809">Transit peptide</keyword>
<feature type="domain" description="Peptidase M16 N-terminal" evidence="15">
    <location>
        <begin position="88"/>
        <end position="237"/>
    </location>
</feature>
<dbReference type="Pfam" id="PF00675">
    <property type="entry name" value="Peptidase_M16"/>
    <property type="match status" value="1"/>
</dbReference>
<dbReference type="InterPro" id="IPR007863">
    <property type="entry name" value="Peptidase_M16_C"/>
</dbReference>
<reference evidence="17 18" key="1">
    <citation type="submission" date="2019-07" db="EMBL/GenBank/DDBJ databases">
        <title>Draft genome assembly of a fouling barnacle, Amphibalanus amphitrite (Darwin, 1854): The first reference genome for Thecostraca.</title>
        <authorList>
            <person name="Kim W."/>
        </authorList>
    </citation>
    <scope>NUCLEOTIDE SEQUENCE [LARGE SCALE GENOMIC DNA]</scope>
    <source>
        <strain evidence="17">SNU_AA5</strain>
        <tissue evidence="17">Soma without cirri and trophi</tissue>
    </source>
</reference>
<feature type="chain" id="PRO_5025409825" description="Mitochondrial-processing peptidase subunit alpha" evidence="14">
    <location>
        <begin position="18"/>
        <end position="542"/>
    </location>
</feature>
<dbReference type="GO" id="GO:0004222">
    <property type="term" value="F:metalloendopeptidase activity"/>
    <property type="evidence" value="ECO:0007669"/>
    <property type="project" value="InterPro"/>
</dbReference>
<evidence type="ECO:0000256" key="13">
    <source>
        <dbReference type="RuleBase" id="RU004447"/>
    </source>
</evidence>
<protein>
    <recommendedName>
        <fullName evidence="6">Mitochondrial-processing peptidase subunit alpha</fullName>
    </recommendedName>
    <alternativeName>
        <fullName evidence="11">Alpha-MPP</fullName>
    </alternativeName>
    <alternativeName>
        <fullName evidence="12">Inactive zinc metalloprotease alpha</fullName>
    </alternativeName>
</protein>
<dbReference type="GO" id="GO:0046872">
    <property type="term" value="F:metal ion binding"/>
    <property type="evidence" value="ECO:0007669"/>
    <property type="project" value="InterPro"/>
</dbReference>
<dbReference type="Gene3D" id="3.30.830.10">
    <property type="entry name" value="Metalloenzyme, LuxS/M16 peptidase-like"/>
    <property type="match status" value="2"/>
</dbReference>
<dbReference type="GO" id="GO:0005759">
    <property type="term" value="C:mitochondrial matrix"/>
    <property type="evidence" value="ECO:0007669"/>
    <property type="project" value="UniProtKB-SubCell"/>
</dbReference>
<keyword evidence="10" id="KW-0472">Membrane</keyword>
<evidence type="ECO:0000256" key="2">
    <source>
        <dbReference type="ARBA" id="ARBA00004273"/>
    </source>
</evidence>
<dbReference type="AlphaFoldDB" id="A0A6A4VLZ5"/>
<evidence type="ECO:0000256" key="10">
    <source>
        <dbReference type="ARBA" id="ARBA00023136"/>
    </source>
</evidence>
<dbReference type="PANTHER" id="PTHR11851:SF49">
    <property type="entry name" value="MITOCHONDRIAL-PROCESSING PEPTIDASE SUBUNIT ALPHA"/>
    <property type="match status" value="1"/>
</dbReference>
<evidence type="ECO:0000256" key="5">
    <source>
        <dbReference type="ARBA" id="ARBA00011587"/>
    </source>
</evidence>
<sequence>MCFIEFRVLTLISWILAGSGVRGARRVLPTPSRPASSAAADGGGGGGLVDISQIPLTEPIPGLPTPVGSAAVYGATETQVTTLSNGLRVASEPKFGQHCTVGVVADAGSRYEVAYPSGISHFLEKLSFGATKKFKDRNDIMLTLERLGGICDCQQSRDVSIHAASAEARHVDGVVDLLSDVVLRPLFTEDEMQMTRMMIQYELEDIERNPNKEAQLMEMIHAAAFRENTLGLPKTCPANNVDQISRRLLYTYLRHHFAPSRLVVAGVGVEHQRLVDAVQRHFVDEPAIWEAEPELVLPGKTGVDTSVAQFTGGQVLIEQDLSDVSLGPSPMPELAHLVLGLESCSHHSADFVTTCVLSTLMGGGGSFSAGGPGKGMYSRLYTNVLNRHHWMYNATAFNHAYTDSGLFCIYSSAHPSQLRELCDVIVRELTAMAGPMDVVELERAKKQLTSMLLMNLEARPVQFEDIGRQVLATGHRKQPKHYIDQISRVTADDVRSVASSMLRAKPAMAALGSLAKLPALSDIEAALLNPGRAPGRRRYSLF</sequence>
<evidence type="ECO:0000256" key="14">
    <source>
        <dbReference type="SAM" id="SignalP"/>
    </source>
</evidence>
<dbReference type="InterPro" id="IPR050361">
    <property type="entry name" value="MPP/UQCRC_Complex"/>
</dbReference>
<gene>
    <name evidence="17" type="primary">Pmpca</name>
    <name evidence="17" type="ORF">FJT64_009634</name>
</gene>
<comment type="function">
    <text evidence="1">Substrate recognition and binding subunit of the essential mitochondrial processing protease (MPP), which cleaves the mitochondrial sequence off newly imported precursors proteins.</text>
</comment>
<dbReference type="InterPro" id="IPR001431">
    <property type="entry name" value="Pept_M16_Zn_BS"/>
</dbReference>
<evidence type="ECO:0000256" key="12">
    <source>
        <dbReference type="ARBA" id="ARBA00032315"/>
    </source>
</evidence>
<feature type="domain" description="Peptidase M16 C-terminal" evidence="16">
    <location>
        <begin position="244"/>
        <end position="448"/>
    </location>
</feature>
<evidence type="ECO:0000256" key="1">
    <source>
        <dbReference type="ARBA" id="ARBA00002123"/>
    </source>
</evidence>
<evidence type="ECO:0000256" key="4">
    <source>
        <dbReference type="ARBA" id="ARBA00007261"/>
    </source>
</evidence>
<dbReference type="GO" id="GO:0005743">
    <property type="term" value="C:mitochondrial inner membrane"/>
    <property type="evidence" value="ECO:0007669"/>
    <property type="project" value="UniProtKB-SubCell"/>
</dbReference>
<keyword evidence="14" id="KW-0732">Signal</keyword>
<dbReference type="SUPFAM" id="SSF63411">
    <property type="entry name" value="LuxS/MPP-like metallohydrolase"/>
    <property type="match status" value="2"/>
</dbReference>
<comment type="caution">
    <text evidence="17">The sequence shown here is derived from an EMBL/GenBank/DDBJ whole genome shotgun (WGS) entry which is preliminary data.</text>
</comment>
<comment type="similarity">
    <text evidence="4 13">Belongs to the peptidase M16 family.</text>
</comment>
<accession>A0A6A4VLZ5</accession>
<evidence type="ECO:0000259" key="16">
    <source>
        <dbReference type="Pfam" id="PF05193"/>
    </source>
</evidence>
<organism evidence="17 18">
    <name type="scientific">Amphibalanus amphitrite</name>
    <name type="common">Striped barnacle</name>
    <name type="synonym">Balanus amphitrite</name>
    <dbReference type="NCBI Taxonomy" id="1232801"/>
    <lineage>
        <taxon>Eukaryota</taxon>
        <taxon>Metazoa</taxon>
        <taxon>Ecdysozoa</taxon>
        <taxon>Arthropoda</taxon>
        <taxon>Crustacea</taxon>
        <taxon>Multicrustacea</taxon>
        <taxon>Cirripedia</taxon>
        <taxon>Thoracica</taxon>
        <taxon>Thoracicalcarea</taxon>
        <taxon>Balanomorpha</taxon>
        <taxon>Balanoidea</taxon>
        <taxon>Balanidae</taxon>
        <taxon>Amphibalaninae</taxon>
        <taxon>Amphibalanus</taxon>
    </lineage>
</organism>
<evidence type="ECO:0000313" key="18">
    <source>
        <dbReference type="Proteomes" id="UP000440578"/>
    </source>
</evidence>
<dbReference type="FunFam" id="3.30.830.10:FF:000014">
    <property type="entry name" value="Mitochondrial-processing peptidase alpha subunit, mitochondrial"/>
    <property type="match status" value="1"/>
</dbReference>
<keyword evidence="18" id="KW-1185">Reference proteome</keyword>
<keyword evidence="7" id="KW-0999">Mitochondrion inner membrane</keyword>
<evidence type="ECO:0000259" key="15">
    <source>
        <dbReference type="Pfam" id="PF00675"/>
    </source>
</evidence>
<dbReference type="EMBL" id="VIIS01001816">
    <property type="protein sequence ID" value="KAF0292380.1"/>
    <property type="molecule type" value="Genomic_DNA"/>
</dbReference>
<dbReference type="GO" id="GO:0006627">
    <property type="term" value="P:protein processing involved in protein targeting to mitochondrion"/>
    <property type="evidence" value="ECO:0007669"/>
    <property type="project" value="TreeGrafter"/>
</dbReference>
<name>A0A6A4VLZ5_AMPAM</name>
<comment type="subunit">
    <text evidence="5">Heterodimer of PMPCA (alpha) and PMPCB (beta) subunits, forming the mitochondrial processing protease (MPP) in which PMPCA is involved in substrate recognition and binding and PMPCB is the catalytic subunit.</text>
</comment>
<evidence type="ECO:0000256" key="11">
    <source>
        <dbReference type="ARBA" id="ARBA00030006"/>
    </source>
</evidence>
<dbReference type="FunFam" id="3.30.830.10:FF:000010">
    <property type="entry name" value="Mitochondrial-processing peptidase alpha subunit, mitochondrial"/>
    <property type="match status" value="1"/>
</dbReference>
<evidence type="ECO:0000256" key="9">
    <source>
        <dbReference type="ARBA" id="ARBA00023128"/>
    </source>
</evidence>
<dbReference type="InterPro" id="IPR011249">
    <property type="entry name" value="Metalloenz_LuxS/M16"/>
</dbReference>
<dbReference type="InterPro" id="IPR011765">
    <property type="entry name" value="Pept_M16_N"/>
</dbReference>
<proteinExistence type="inferred from homology"/>
<dbReference type="Pfam" id="PF05193">
    <property type="entry name" value="Peptidase_M16_C"/>
    <property type="match status" value="1"/>
</dbReference>
<evidence type="ECO:0000256" key="6">
    <source>
        <dbReference type="ARBA" id="ARBA00016741"/>
    </source>
</evidence>